<dbReference type="KEGG" id="chq:AQ619_15190"/>
<organism evidence="4 5">
    <name type="scientific">Caulobacter henricii</name>
    <dbReference type="NCBI Taxonomy" id="69395"/>
    <lineage>
        <taxon>Bacteria</taxon>
        <taxon>Pseudomonadati</taxon>
        <taxon>Pseudomonadota</taxon>
        <taxon>Alphaproteobacteria</taxon>
        <taxon>Caulobacterales</taxon>
        <taxon>Caulobacteraceae</taxon>
        <taxon>Caulobacter</taxon>
    </lineage>
</organism>
<evidence type="ECO:0000256" key="2">
    <source>
        <dbReference type="ARBA" id="ARBA00023315"/>
    </source>
</evidence>
<dbReference type="Gene3D" id="3.40.630.30">
    <property type="match status" value="1"/>
</dbReference>
<reference evidence="4 5" key="1">
    <citation type="submission" date="2015-10" db="EMBL/GenBank/DDBJ databases">
        <title>Conservation of the essential genome among Caulobacter and Brevundimonas species.</title>
        <authorList>
            <person name="Scott D."/>
            <person name="Ely B."/>
        </authorList>
    </citation>
    <scope>NUCLEOTIDE SEQUENCE [LARGE SCALE GENOMIC DNA]</scope>
    <source>
        <strain evidence="4 5">CB4</strain>
    </source>
</reference>
<dbReference type="InterPro" id="IPR000182">
    <property type="entry name" value="GNAT_dom"/>
</dbReference>
<dbReference type="Proteomes" id="UP000056905">
    <property type="component" value="Chromosome"/>
</dbReference>
<proteinExistence type="predicted"/>
<dbReference type="SUPFAM" id="SSF55729">
    <property type="entry name" value="Acyl-CoA N-acyltransferases (Nat)"/>
    <property type="match status" value="1"/>
</dbReference>
<keyword evidence="1 4" id="KW-0808">Transferase</keyword>
<name>A0A0N7JHX2_9CAUL</name>
<feature type="domain" description="N-acetyltransferase" evidence="3">
    <location>
        <begin position="3"/>
        <end position="151"/>
    </location>
</feature>
<dbReference type="PANTHER" id="PTHR43877">
    <property type="entry name" value="AMINOALKYLPHOSPHONATE N-ACETYLTRANSFERASE-RELATED-RELATED"/>
    <property type="match status" value="1"/>
</dbReference>
<keyword evidence="2" id="KW-0012">Acyltransferase</keyword>
<dbReference type="Pfam" id="PF00583">
    <property type="entry name" value="Acetyltransf_1"/>
    <property type="match status" value="1"/>
</dbReference>
<dbReference type="AlphaFoldDB" id="A0A0N7JHX2"/>
<dbReference type="RefSeq" id="WP_062149489.1">
    <property type="nucleotide sequence ID" value="NZ_CP013002.1"/>
</dbReference>
<evidence type="ECO:0000259" key="3">
    <source>
        <dbReference type="PROSITE" id="PS51186"/>
    </source>
</evidence>
<dbReference type="OrthoDB" id="572496at2"/>
<evidence type="ECO:0000313" key="4">
    <source>
        <dbReference type="EMBL" id="ALL14586.1"/>
    </source>
</evidence>
<protein>
    <submittedName>
        <fullName evidence="4">Acetyltransferase</fullName>
    </submittedName>
</protein>
<dbReference type="InterPro" id="IPR016181">
    <property type="entry name" value="Acyl_CoA_acyltransferase"/>
</dbReference>
<sequence>MRPSLRDARPEEIEALRAIERASSQRFIGVMDDLAADEPTSAEALVARIDAEGLLVATDADVPIAFVMFRPVEDGLYIEQIDVLPDFAGQRLGARLLDAVSDKARVRGLKVLTLSTFRDIPWNAPWYRRLGFVDIAEADLTPGLSAIRQAHVARGLDESARTFMRRPV</sequence>
<gene>
    <name evidence="4" type="ORF">AQ619_15190</name>
</gene>
<dbReference type="PROSITE" id="PS51186">
    <property type="entry name" value="GNAT"/>
    <property type="match status" value="1"/>
</dbReference>
<evidence type="ECO:0000256" key="1">
    <source>
        <dbReference type="ARBA" id="ARBA00022679"/>
    </source>
</evidence>
<dbReference type="EMBL" id="CP013002">
    <property type="protein sequence ID" value="ALL14586.1"/>
    <property type="molecule type" value="Genomic_DNA"/>
</dbReference>
<dbReference type="InterPro" id="IPR050832">
    <property type="entry name" value="Bact_Acetyltransf"/>
</dbReference>
<keyword evidence="5" id="KW-1185">Reference proteome</keyword>
<accession>A0A0N7JHX2</accession>
<dbReference type="GO" id="GO:0016747">
    <property type="term" value="F:acyltransferase activity, transferring groups other than amino-acyl groups"/>
    <property type="evidence" value="ECO:0007669"/>
    <property type="project" value="InterPro"/>
</dbReference>
<evidence type="ECO:0000313" key="5">
    <source>
        <dbReference type="Proteomes" id="UP000056905"/>
    </source>
</evidence>
<dbReference type="CDD" id="cd04301">
    <property type="entry name" value="NAT_SF"/>
    <property type="match status" value="1"/>
</dbReference>
<dbReference type="PANTHER" id="PTHR43877:SF2">
    <property type="entry name" value="AMINOALKYLPHOSPHONATE N-ACETYLTRANSFERASE-RELATED"/>
    <property type="match status" value="1"/>
</dbReference>